<gene>
    <name evidence="1" type="ORF">BS47DRAFT_455835</name>
</gene>
<proteinExistence type="predicted"/>
<evidence type="ECO:0000313" key="1">
    <source>
        <dbReference type="EMBL" id="KAF9506183.1"/>
    </source>
</evidence>
<dbReference type="AlphaFoldDB" id="A0A9P6DPC8"/>
<name>A0A9P6DPC8_9AGAM</name>
<evidence type="ECO:0000313" key="2">
    <source>
        <dbReference type="Proteomes" id="UP000886523"/>
    </source>
</evidence>
<organism evidence="1 2">
    <name type="scientific">Hydnum rufescens UP504</name>
    <dbReference type="NCBI Taxonomy" id="1448309"/>
    <lineage>
        <taxon>Eukaryota</taxon>
        <taxon>Fungi</taxon>
        <taxon>Dikarya</taxon>
        <taxon>Basidiomycota</taxon>
        <taxon>Agaricomycotina</taxon>
        <taxon>Agaricomycetes</taxon>
        <taxon>Cantharellales</taxon>
        <taxon>Hydnaceae</taxon>
        <taxon>Hydnum</taxon>
    </lineage>
</organism>
<protein>
    <submittedName>
        <fullName evidence="1">Uncharacterized protein</fullName>
    </submittedName>
</protein>
<accession>A0A9P6DPC8</accession>
<dbReference type="EMBL" id="MU129120">
    <property type="protein sequence ID" value="KAF9506183.1"/>
    <property type="molecule type" value="Genomic_DNA"/>
</dbReference>
<reference evidence="1" key="1">
    <citation type="journal article" date="2020" name="Nat. Commun.">
        <title>Large-scale genome sequencing of mycorrhizal fungi provides insights into the early evolution of symbiotic traits.</title>
        <authorList>
            <person name="Miyauchi S."/>
            <person name="Kiss E."/>
            <person name="Kuo A."/>
            <person name="Drula E."/>
            <person name="Kohler A."/>
            <person name="Sanchez-Garcia M."/>
            <person name="Morin E."/>
            <person name="Andreopoulos B."/>
            <person name="Barry K.W."/>
            <person name="Bonito G."/>
            <person name="Buee M."/>
            <person name="Carver A."/>
            <person name="Chen C."/>
            <person name="Cichocki N."/>
            <person name="Clum A."/>
            <person name="Culley D."/>
            <person name="Crous P.W."/>
            <person name="Fauchery L."/>
            <person name="Girlanda M."/>
            <person name="Hayes R.D."/>
            <person name="Keri Z."/>
            <person name="LaButti K."/>
            <person name="Lipzen A."/>
            <person name="Lombard V."/>
            <person name="Magnuson J."/>
            <person name="Maillard F."/>
            <person name="Murat C."/>
            <person name="Nolan M."/>
            <person name="Ohm R.A."/>
            <person name="Pangilinan J."/>
            <person name="Pereira M.F."/>
            <person name="Perotto S."/>
            <person name="Peter M."/>
            <person name="Pfister S."/>
            <person name="Riley R."/>
            <person name="Sitrit Y."/>
            <person name="Stielow J.B."/>
            <person name="Szollosi G."/>
            <person name="Zifcakova L."/>
            <person name="Stursova M."/>
            <person name="Spatafora J.W."/>
            <person name="Tedersoo L."/>
            <person name="Vaario L.M."/>
            <person name="Yamada A."/>
            <person name="Yan M."/>
            <person name="Wang P."/>
            <person name="Xu J."/>
            <person name="Bruns T."/>
            <person name="Baldrian P."/>
            <person name="Vilgalys R."/>
            <person name="Dunand C."/>
            <person name="Henrissat B."/>
            <person name="Grigoriev I.V."/>
            <person name="Hibbett D."/>
            <person name="Nagy L.G."/>
            <person name="Martin F.M."/>
        </authorList>
    </citation>
    <scope>NUCLEOTIDE SEQUENCE</scope>
    <source>
        <strain evidence="1">UP504</strain>
    </source>
</reference>
<sequence length="90" mass="9884">MASLYTGLGLLGHALRNRTRSLTVSKRFRPVRIALCPFRFNTTLPYAIGGAVNYDSINEKKNRPILPVGINFVLLRISPTNLGGATKLLS</sequence>
<keyword evidence="2" id="KW-1185">Reference proteome</keyword>
<comment type="caution">
    <text evidence="1">The sequence shown here is derived from an EMBL/GenBank/DDBJ whole genome shotgun (WGS) entry which is preliminary data.</text>
</comment>
<dbReference type="Proteomes" id="UP000886523">
    <property type="component" value="Unassembled WGS sequence"/>
</dbReference>